<keyword evidence="4" id="KW-1185">Reference proteome</keyword>
<protein>
    <submittedName>
        <fullName evidence="3">Uncharacterized protein</fullName>
    </submittedName>
</protein>
<feature type="region of interest" description="Disordered" evidence="2">
    <location>
        <begin position="1"/>
        <end position="24"/>
    </location>
</feature>
<dbReference type="AlphaFoldDB" id="A0AAD8VE61"/>
<organism evidence="3 4">
    <name type="scientific">Lolium multiflorum</name>
    <name type="common">Italian ryegrass</name>
    <name type="synonym">Lolium perenne subsp. multiflorum</name>
    <dbReference type="NCBI Taxonomy" id="4521"/>
    <lineage>
        <taxon>Eukaryota</taxon>
        <taxon>Viridiplantae</taxon>
        <taxon>Streptophyta</taxon>
        <taxon>Embryophyta</taxon>
        <taxon>Tracheophyta</taxon>
        <taxon>Spermatophyta</taxon>
        <taxon>Magnoliopsida</taxon>
        <taxon>Liliopsida</taxon>
        <taxon>Poales</taxon>
        <taxon>Poaceae</taxon>
        <taxon>BOP clade</taxon>
        <taxon>Pooideae</taxon>
        <taxon>Poodae</taxon>
        <taxon>Poeae</taxon>
        <taxon>Poeae Chloroplast Group 2 (Poeae type)</taxon>
        <taxon>Loliodinae</taxon>
        <taxon>Loliinae</taxon>
        <taxon>Lolium</taxon>
    </lineage>
</organism>
<sequence length="120" mass="13495">MAATDLGPTEEISPSLRRDDVTDMAAADLGPAEEISCSLSMHTSSLTEKNSPSNQQLMEDKVTDLLGECDKLRREIAQWHDLQEETVAKINRHNSRLQEEYLRIRSYSLSDSASLKRTCL</sequence>
<gene>
    <name evidence="3" type="ORF">QYE76_007687</name>
</gene>
<reference evidence="3" key="1">
    <citation type="submission" date="2023-07" db="EMBL/GenBank/DDBJ databases">
        <title>A chromosome-level genome assembly of Lolium multiflorum.</title>
        <authorList>
            <person name="Chen Y."/>
            <person name="Copetti D."/>
            <person name="Kolliker R."/>
            <person name="Studer B."/>
        </authorList>
    </citation>
    <scope>NUCLEOTIDE SEQUENCE</scope>
    <source>
        <strain evidence="3">02402/16</strain>
        <tissue evidence="3">Leaf</tissue>
    </source>
</reference>
<evidence type="ECO:0000313" key="4">
    <source>
        <dbReference type="Proteomes" id="UP001231189"/>
    </source>
</evidence>
<name>A0AAD8VE61_LOLMU</name>
<dbReference type="Proteomes" id="UP001231189">
    <property type="component" value="Unassembled WGS sequence"/>
</dbReference>
<evidence type="ECO:0000313" key="3">
    <source>
        <dbReference type="EMBL" id="KAK1601355.1"/>
    </source>
</evidence>
<evidence type="ECO:0000256" key="1">
    <source>
        <dbReference type="SAM" id="Coils"/>
    </source>
</evidence>
<evidence type="ECO:0000256" key="2">
    <source>
        <dbReference type="SAM" id="MobiDB-lite"/>
    </source>
</evidence>
<dbReference type="EMBL" id="JAUUTY010000455">
    <property type="protein sequence ID" value="KAK1601355.1"/>
    <property type="molecule type" value="Genomic_DNA"/>
</dbReference>
<proteinExistence type="predicted"/>
<keyword evidence="1" id="KW-0175">Coiled coil</keyword>
<accession>A0AAD8VE61</accession>
<comment type="caution">
    <text evidence="3">The sequence shown here is derived from an EMBL/GenBank/DDBJ whole genome shotgun (WGS) entry which is preliminary data.</text>
</comment>
<feature type="coiled-coil region" evidence="1">
    <location>
        <begin position="55"/>
        <end position="100"/>
    </location>
</feature>